<keyword evidence="8 11" id="KW-0496">Mitochondrion</keyword>
<dbReference type="AlphaFoldDB" id="A0A023HKA2"/>
<dbReference type="PANTHER" id="PTHR11403">
    <property type="entry name" value="CYTOCHROME C OXIDASE SUBUNIT III"/>
    <property type="match status" value="1"/>
</dbReference>
<evidence type="ECO:0000256" key="7">
    <source>
        <dbReference type="ARBA" id="ARBA00023136"/>
    </source>
</evidence>
<proteinExistence type="inferred from homology"/>
<reference evidence="11" key="1">
    <citation type="submission" date="2013-02" db="EMBL/GenBank/DDBJ databases">
        <authorList>
            <person name="Nie L.N."/>
            <person name="Sun E.T."/>
        </authorList>
    </citation>
    <scope>NUCLEOTIDE SEQUENCE</scope>
</reference>
<dbReference type="EMBL" id="MT075729">
    <property type="protein sequence ID" value="QWW33386.1"/>
    <property type="molecule type" value="Genomic_DNA"/>
</dbReference>
<comment type="subcellular location">
    <subcellularLocation>
        <location evidence="1">Membrane</location>
        <topology evidence="1">Multi-pass membrane protein</topology>
    </subcellularLocation>
</comment>
<feature type="transmembrane region" description="Helical" evidence="9">
    <location>
        <begin position="159"/>
        <end position="183"/>
    </location>
</feature>
<dbReference type="EMBL" id="KJ571488">
    <property type="protein sequence ID" value="AID52413.1"/>
    <property type="molecule type" value="Genomic_DNA"/>
</dbReference>
<dbReference type="Pfam" id="PF00510">
    <property type="entry name" value="COX3"/>
    <property type="match status" value="1"/>
</dbReference>
<dbReference type="GeneID" id="18667255"/>
<comment type="similarity">
    <text evidence="2 8">Belongs to the cytochrome c oxidase subunit 3 family.</text>
</comment>
<dbReference type="GO" id="GO:0016020">
    <property type="term" value="C:membrane"/>
    <property type="evidence" value="ECO:0007669"/>
    <property type="project" value="UniProtKB-SubCell"/>
</dbReference>
<name>A0A023HKA2_ALEOV</name>
<evidence type="ECO:0000256" key="1">
    <source>
        <dbReference type="ARBA" id="ARBA00004141"/>
    </source>
</evidence>
<dbReference type="SUPFAM" id="SSF81452">
    <property type="entry name" value="Cytochrome c oxidase subunit III-like"/>
    <property type="match status" value="1"/>
</dbReference>
<evidence type="ECO:0000256" key="8">
    <source>
        <dbReference type="RuleBase" id="RU003375"/>
    </source>
</evidence>
<evidence type="ECO:0000256" key="5">
    <source>
        <dbReference type="ARBA" id="ARBA00022967"/>
    </source>
</evidence>
<keyword evidence="7 9" id="KW-0472">Membrane</keyword>
<keyword evidence="5" id="KW-1278">Translocase</keyword>
<feature type="transmembrane region" description="Helical" evidence="9">
    <location>
        <begin position="203"/>
        <end position="226"/>
    </location>
</feature>
<feature type="domain" description="Heme-copper oxidase subunit III family profile" evidence="10">
    <location>
        <begin position="3"/>
        <end position="260"/>
    </location>
</feature>
<dbReference type="CDD" id="cd01665">
    <property type="entry name" value="Cyt_c_Oxidase_III"/>
    <property type="match status" value="1"/>
</dbReference>
<dbReference type="GO" id="GO:0005739">
    <property type="term" value="C:mitochondrion"/>
    <property type="evidence" value="ECO:0007669"/>
    <property type="project" value="TreeGrafter"/>
</dbReference>
<reference evidence="12" key="2">
    <citation type="journal article" date="2014" name="Mitochondrial DNA">
        <title>Complete mitochondrial genome of Aleuroglyphus ovatus (Acari: Acaridae).</title>
        <authorList>
            <person name="Que S."/>
            <person name="Xin T."/>
            <person name="Yi J."/>
            <person name="Zou Z."/>
            <person name="Li L."/>
            <person name="Xia B."/>
        </authorList>
    </citation>
    <scope>NUCLEOTIDE SEQUENCE</scope>
</reference>
<dbReference type="PROSITE" id="PS50253">
    <property type="entry name" value="COX3"/>
    <property type="match status" value="1"/>
</dbReference>
<dbReference type="RefSeq" id="YP_009019418.1">
    <property type="nucleotide sequence ID" value="NC_023778.1"/>
</dbReference>
<feature type="transmembrane region" description="Helical" evidence="9">
    <location>
        <begin position="12"/>
        <end position="34"/>
    </location>
</feature>
<evidence type="ECO:0000256" key="6">
    <source>
        <dbReference type="ARBA" id="ARBA00022989"/>
    </source>
</evidence>
<evidence type="ECO:0000256" key="3">
    <source>
        <dbReference type="ARBA" id="ARBA00015944"/>
    </source>
</evidence>
<dbReference type="InterPro" id="IPR024791">
    <property type="entry name" value="Cyt_c/ubiquinol_Oxase_su3"/>
</dbReference>
<feature type="transmembrane region" description="Helical" evidence="9">
    <location>
        <begin position="40"/>
        <end position="57"/>
    </location>
</feature>
<dbReference type="InterPro" id="IPR013833">
    <property type="entry name" value="Cyt_c_oxidase_su3_a-hlx"/>
</dbReference>
<dbReference type="InterPro" id="IPR033945">
    <property type="entry name" value="Cyt_c_oxase_su3_dom"/>
</dbReference>
<evidence type="ECO:0000256" key="2">
    <source>
        <dbReference type="ARBA" id="ARBA00010581"/>
    </source>
</evidence>
<feature type="transmembrane region" description="Helical" evidence="9">
    <location>
        <begin position="127"/>
        <end position="147"/>
    </location>
</feature>
<feature type="transmembrane region" description="Helical" evidence="9">
    <location>
        <begin position="78"/>
        <end position="101"/>
    </location>
</feature>
<comment type="function">
    <text evidence="8">Component of the cytochrome c oxidase, the last enzyme in the mitochondrial electron transport chain which drives oxidative phosphorylation. The respiratory chain contains 3 multisubunit complexes succinate dehydrogenase (complex II, CII), ubiquinol-cytochrome c oxidoreductase (cytochrome b-c1 complex, complex III, CIII) and cytochrome c oxidase (complex IV, CIV), that cooperate to transfer electrons derived from NADH and succinate to molecular oxygen, creating an electrochemical gradient over the inner membrane that drives transmembrane transport and the ATP synthase. Cytochrome c oxidase is the component of the respiratory chain that catalyzes the reduction of oxygen to water. Electrons originating from reduced cytochrome c in the intermembrane space (IMS) are transferred via the dinuclear copper A center (CU(A)) of subunit 2 and heme A of subunit 1 to the active site in subunit 1, a binuclear center (BNC) formed by heme A3 and copper B (CU(B)). The BNC reduces molecular oxygen to 2 water molecules using 4 electrons from cytochrome c in the IMS and 4 protons from the mitochondrial matrix.</text>
</comment>
<gene>
    <name evidence="11" type="primary">COX3</name>
</gene>
<dbReference type="Gene3D" id="1.10.287.70">
    <property type="match status" value="1"/>
</dbReference>
<organism evidence="11">
    <name type="scientific">Aleuroglyphus ovatus</name>
    <name type="common">Brown-legged grain mite</name>
    <name type="synonym">Tyroglyphus ovatus</name>
    <dbReference type="NCBI Taxonomy" id="212130"/>
    <lineage>
        <taxon>Eukaryota</taxon>
        <taxon>Metazoa</taxon>
        <taxon>Ecdysozoa</taxon>
        <taxon>Arthropoda</taxon>
        <taxon>Chelicerata</taxon>
        <taxon>Arachnida</taxon>
        <taxon>Acari</taxon>
        <taxon>Acariformes</taxon>
        <taxon>Sarcoptiformes</taxon>
        <taxon>Astigmata</taxon>
        <taxon>Acaroidea</taxon>
        <taxon>Acaridae</taxon>
        <taxon>Tyrophaginae</taxon>
        <taxon>Aleuroglyphus</taxon>
    </lineage>
</organism>
<evidence type="ECO:0000313" key="13">
    <source>
        <dbReference type="EMBL" id="QWW33386.1"/>
    </source>
</evidence>
<feature type="transmembrane region" description="Helical" evidence="9">
    <location>
        <begin position="238"/>
        <end position="258"/>
    </location>
</feature>
<geneLocation type="mitochondrion" evidence="11"/>
<evidence type="ECO:0000259" key="10">
    <source>
        <dbReference type="PROSITE" id="PS50253"/>
    </source>
</evidence>
<evidence type="ECO:0000256" key="9">
    <source>
        <dbReference type="SAM" id="Phobius"/>
    </source>
</evidence>
<evidence type="ECO:0000313" key="12">
    <source>
        <dbReference type="EMBL" id="AID52413.1"/>
    </source>
</evidence>
<dbReference type="InterPro" id="IPR035973">
    <property type="entry name" value="Cyt_c_oxidase_su3-like_sf"/>
</dbReference>
<dbReference type="EMBL" id="KC700022">
    <property type="protein sequence ID" value="AGM14588.1"/>
    <property type="molecule type" value="Genomic_DNA"/>
</dbReference>
<dbReference type="PANTHER" id="PTHR11403:SF7">
    <property type="entry name" value="CYTOCHROME C OXIDASE SUBUNIT 3"/>
    <property type="match status" value="1"/>
</dbReference>
<dbReference type="InterPro" id="IPR000298">
    <property type="entry name" value="Cyt_c_oxidase-like_su3"/>
</dbReference>
<dbReference type="GO" id="GO:0004129">
    <property type="term" value="F:cytochrome-c oxidase activity"/>
    <property type="evidence" value="ECO:0007669"/>
    <property type="project" value="InterPro"/>
</dbReference>
<keyword evidence="6 9" id="KW-1133">Transmembrane helix</keyword>
<evidence type="ECO:0000313" key="11">
    <source>
        <dbReference type="EMBL" id="AGM14588.1"/>
    </source>
</evidence>
<dbReference type="CTD" id="4514"/>
<evidence type="ECO:0000256" key="4">
    <source>
        <dbReference type="ARBA" id="ARBA00022692"/>
    </source>
</evidence>
<reference evidence="13" key="3">
    <citation type="submission" date="2020-02" db="EMBL/GenBank/DDBJ databases">
        <authorList>
            <person name="Sun E."/>
            <person name="Su X."/>
            <person name="Fang Y."/>
        </authorList>
    </citation>
    <scope>NUCLEOTIDE SEQUENCE</scope>
</reference>
<keyword evidence="4 8" id="KW-0812">Transmembrane</keyword>
<sequence>MKKYNPFHLVELSPWPILTSFSFLSFALGVIIMVRSFYCTPFLFSLFLLMFSSFLWGRDVHREGCYEGWHNLEVTVGFKVGMILFILSECFFFLGMFWGYLHLAEAPAVEFGGVWPPVGVFPFDPKGIPFLNTILLVSSGVSVTWTHHAMEVGDFKSSLISLFLTVALGVTFTSFQLLEYYVASFTFSCSSYSSVYFMGTGFHGLHVLIGSVLLIICLVRFSYLVISPNHSVGFECSVWYWHFVDIVWFCLYLIFYWWGV</sequence>
<accession>A0A023HKA2</accession>
<protein>
    <recommendedName>
        <fullName evidence="3 8">Cytochrome c oxidase subunit 3</fullName>
    </recommendedName>
</protein>
<dbReference type="GO" id="GO:0006123">
    <property type="term" value="P:mitochondrial electron transport, cytochrome c to oxygen"/>
    <property type="evidence" value="ECO:0007669"/>
    <property type="project" value="TreeGrafter"/>
</dbReference>
<dbReference type="Gene3D" id="1.20.120.80">
    <property type="entry name" value="Cytochrome c oxidase, subunit III, four-helix bundle"/>
    <property type="match status" value="1"/>
</dbReference>